<dbReference type="EMBL" id="CP006644">
    <property type="protein sequence ID" value="AHE55966.1"/>
    <property type="molecule type" value="Genomic_DNA"/>
</dbReference>
<dbReference type="GO" id="GO:0003677">
    <property type="term" value="F:DNA binding"/>
    <property type="evidence" value="ECO:0007669"/>
    <property type="project" value="InterPro"/>
</dbReference>
<dbReference type="PANTHER" id="PTHR45566">
    <property type="entry name" value="HTH-TYPE TRANSCRIPTIONAL REGULATOR YHJB-RELATED"/>
    <property type="match status" value="1"/>
</dbReference>
<accession>W0AFT9</accession>
<dbReference type="Pfam" id="PF00196">
    <property type="entry name" value="GerE"/>
    <property type="match status" value="1"/>
</dbReference>
<dbReference type="AlphaFoldDB" id="W0AFT9"/>
<name>W0AFT9_9SPHN</name>
<dbReference type="PROSITE" id="PS00622">
    <property type="entry name" value="HTH_LUXR_1"/>
    <property type="match status" value="1"/>
</dbReference>
<dbReference type="PRINTS" id="PR00038">
    <property type="entry name" value="HTHLUXR"/>
</dbReference>
<dbReference type="InterPro" id="IPR051015">
    <property type="entry name" value="EvgA-like"/>
</dbReference>
<dbReference type="Gene3D" id="3.40.50.2300">
    <property type="match status" value="1"/>
</dbReference>
<dbReference type="PATRIC" id="fig|1123269.5.peg.4240"/>
<protein>
    <recommendedName>
        <fullName evidence="1">HTH luxR-type domain-containing protein</fullName>
    </recommendedName>
</protein>
<dbReference type="Proteomes" id="UP000018851">
    <property type="component" value="Chromosome"/>
</dbReference>
<dbReference type="eggNOG" id="COG2197">
    <property type="taxonomic scope" value="Bacteria"/>
</dbReference>
<dbReference type="SUPFAM" id="SSF52172">
    <property type="entry name" value="CheY-like"/>
    <property type="match status" value="1"/>
</dbReference>
<sequence length="222" mass="23914">MRNALAREGLRRILADGGYAITRVGADTTDLNSLSWTRDDLVIIDSDTFDAAGFDPIPDTGADVEMPRLVVIAHGFDVDTMLRVFAAGGHGYLSGQDSHQSFLIKLALVRLGEKVMPSAFLETLVRLPGLARPAPPDAWDASVLDMRGQAVLAGLVQGMSNKTIACELCLSELTVKLAVRAVLRKLQVSNRTQAAIKARDCEAIQRAWENSCGLKLSGPRSV</sequence>
<evidence type="ECO:0000313" key="3">
    <source>
        <dbReference type="Proteomes" id="UP000018851"/>
    </source>
</evidence>
<reference evidence="2 3" key="1">
    <citation type="submission" date="2013-07" db="EMBL/GenBank/DDBJ databases">
        <title>Completed genome of Sphingomonas sanxanigenens NX02.</title>
        <authorList>
            <person name="Ma T."/>
            <person name="Huang H."/>
            <person name="Wu M."/>
            <person name="Li X."/>
            <person name="Li G."/>
        </authorList>
    </citation>
    <scope>NUCLEOTIDE SEQUENCE [LARGE SCALE GENOMIC DNA]</scope>
    <source>
        <strain evidence="2 3">NX02</strain>
    </source>
</reference>
<dbReference type="KEGG" id="ssan:NX02_21675"/>
<evidence type="ECO:0000259" key="1">
    <source>
        <dbReference type="PROSITE" id="PS50043"/>
    </source>
</evidence>
<dbReference type="CDD" id="cd06170">
    <property type="entry name" value="LuxR_C_like"/>
    <property type="match status" value="1"/>
</dbReference>
<dbReference type="PROSITE" id="PS50043">
    <property type="entry name" value="HTH_LUXR_2"/>
    <property type="match status" value="1"/>
</dbReference>
<organism evidence="2 3">
    <name type="scientific">Sphingomonas sanxanigenens DSM 19645 = NX02</name>
    <dbReference type="NCBI Taxonomy" id="1123269"/>
    <lineage>
        <taxon>Bacteria</taxon>
        <taxon>Pseudomonadati</taxon>
        <taxon>Pseudomonadota</taxon>
        <taxon>Alphaproteobacteria</taxon>
        <taxon>Sphingomonadales</taxon>
        <taxon>Sphingomonadaceae</taxon>
        <taxon>Sphingomonas</taxon>
    </lineage>
</organism>
<gene>
    <name evidence="2" type="ORF">NX02_21675</name>
</gene>
<dbReference type="OrthoDB" id="9814495at2"/>
<dbReference type="GO" id="GO:0006355">
    <property type="term" value="P:regulation of DNA-templated transcription"/>
    <property type="evidence" value="ECO:0007669"/>
    <property type="project" value="InterPro"/>
</dbReference>
<dbReference type="InterPro" id="IPR011006">
    <property type="entry name" value="CheY-like_superfamily"/>
</dbReference>
<keyword evidence="3" id="KW-1185">Reference proteome</keyword>
<dbReference type="STRING" id="1123269.NX02_21675"/>
<dbReference type="HOGENOM" id="CLU_000445_90_8_5"/>
<proteinExistence type="predicted"/>
<dbReference type="InterPro" id="IPR000792">
    <property type="entry name" value="Tscrpt_reg_LuxR_C"/>
</dbReference>
<dbReference type="SMART" id="SM00421">
    <property type="entry name" value="HTH_LUXR"/>
    <property type="match status" value="1"/>
</dbReference>
<feature type="domain" description="HTH luxR-type" evidence="1">
    <location>
        <begin position="137"/>
        <end position="202"/>
    </location>
</feature>
<dbReference type="InterPro" id="IPR016032">
    <property type="entry name" value="Sig_transdc_resp-reg_C-effctor"/>
</dbReference>
<dbReference type="SUPFAM" id="SSF46894">
    <property type="entry name" value="C-terminal effector domain of the bipartite response regulators"/>
    <property type="match status" value="1"/>
</dbReference>
<dbReference type="PANTHER" id="PTHR45566:SF2">
    <property type="entry name" value="NARL SUBFAMILY"/>
    <property type="match status" value="1"/>
</dbReference>
<evidence type="ECO:0000313" key="2">
    <source>
        <dbReference type="EMBL" id="AHE55966.1"/>
    </source>
</evidence>